<proteinExistence type="predicted"/>
<gene>
    <name evidence="1" type="ORF">PGLA2088_LOCUS11917</name>
</gene>
<dbReference type="Gene3D" id="3.60.21.10">
    <property type="match status" value="1"/>
</dbReference>
<comment type="caution">
    <text evidence="1">The sequence shown here is derived from an EMBL/GenBank/DDBJ whole genome shotgun (WGS) entry which is preliminary data.</text>
</comment>
<dbReference type="PANTHER" id="PTHR12905">
    <property type="entry name" value="METALLOPHOSPHOESTERASE"/>
    <property type="match status" value="1"/>
</dbReference>
<dbReference type="Proteomes" id="UP000626109">
    <property type="component" value="Unassembled WGS sequence"/>
</dbReference>
<dbReference type="PANTHER" id="PTHR12905:SF0">
    <property type="entry name" value="CALCINEURIN-LIKE PHOSPHOESTERASE DOMAIN-CONTAINING PROTEIN"/>
    <property type="match status" value="1"/>
</dbReference>
<dbReference type="InterPro" id="IPR029052">
    <property type="entry name" value="Metallo-depent_PP-like"/>
</dbReference>
<organism evidence="1 2">
    <name type="scientific">Polarella glacialis</name>
    <name type="common">Dinoflagellate</name>
    <dbReference type="NCBI Taxonomy" id="89957"/>
    <lineage>
        <taxon>Eukaryota</taxon>
        <taxon>Sar</taxon>
        <taxon>Alveolata</taxon>
        <taxon>Dinophyceae</taxon>
        <taxon>Suessiales</taxon>
        <taxon>Suessiaceae</taxon>
        <taxon>Polarella</taxon>
    </lineage>
</organism>
<accession>A0A813IU13</accession>
<feature type="non-terminal residue" evidence="1">
    <location>
        <position position="1"/>
    </location>
</feature>
<dbReference type="InterPro" id="IPR051693">
    <property type="entry name" value="UPF0046_metallophosphoest"/>
</dbReference>
<reference evidence="1" key="1">
    <citation type="submission" date="2021-02" db="EMBL/GenBank/DDBJ databases">
        <authorList>
            <person name="Dougan E. K."/>
            <person name="Rhodes N."/>
            <person name="Thang M."/>
            <person name="Chan C."/>
        </authorList>
    </citation>
    <scope>NUCLEOTIDE SEQUENCE</scope>
</reference>
<protein>
    <recommendedName>
        <fullName evidence="3">Calcineurin-like phosphoesterase domain-containing protein</fullName>
    </recommendedName>
</protein>
<sequence>VFGVAKTSGASSSDFSRRINSFLAQRKNVRYLRHAAAEYRGLRLFGSPMTVSRLESEGKRFYSRAFERPTELRKRFWADLPQELDVLMTHCPPQGQLCGAVGDPLLAARLREMSRPPRFHVFGHDHDFPGAASDGRTTFLNVAQEELLRADPRGGGCALTFDVEARDLPIDSDDEEVAPGHR</sequence>
<evidence type="ECO:0000313" key="1">
    <source>
        <dbReference type="EMBL" id="CAE8655946.1"/>
    </source>
</evidence>
<name>A0A813IU13_POLGL</name>
<dbReference type="SUPFAM" id="SSF56300">
    <property type="entry name" value="Metallo-dependent phosphatases"/>
    <property type="match status" value="1"/>
</dbReference>
<evidence type="ECO:0008006" key="3">
    <source>
        <dbReference type="Google" id="ProtNLM"/>
    </source>
</evidence>
<evidence type="ECO:0000313" key="2">
    <source>
        <dbReference type="Proteomes" id="UP000626109"/>
    </source>
</evidence>
<dbReference type="EMBL" id="CAJNNW010013900">
    <property type="protein sequence ID" value="CAE8655946.1"/>
    <property type="molecule type" value="Genomic_DNA"/>
</dbReference>
<dbReference type="AlphaFoldDB" id="A0A813IU13"/>